<reference evidence="1" key="1">
    <citation type="journal article" date="2015" name="Nature">
        <title>Complex archaea that bridge the gap between prokaryotes and eukaryotes.</title>
        <authorList>
            <person name="Spang A."/>
            <person name="Saw J.H."/>
            <person name="Jorgensen S.L."/>
            <person name="Zaremba-Niedzwiedzka K."/>
            <person name="Martijn J."/>
            <person name="Lind A.E."/>
            <person name="van Eijk R."/>
            <person name="Schleper C."/>
            <person name="Guy L."/>
            <person name="Ettema T.J."/>
        </authorList>
    </citation>
    <scope>NUCLEOTIDE SEQUENCE</scope>
</reference>
<sequence length="364" mass="41235">EQELADMNQTPVPLDRIFPAIELLKSILSAKPPKFLAKAREDSDNDMAMTWQIILSYIWEISKGNRRSREAIHDYAVTGLGYFYGYIDRKKDFGRGEVMFTCVSPFRVYVSPDTSDRLQEDASGKILSTIVSGEQLIKMFPDFSKLASGEEFEEDIFLDRVDSFDNDSDYPPSQLQNTAEIVTPDMAEKIDPLLRNYQILERFVPIEVMFYRVLDTKSQKEFIFDGLEMEQFIGENSLALEQGLFEFVEVPQDRWKKVISVGQVFLGEEIIDSELCPLIPLPNIWTGTAFPKSDVSKVRGIQRILNHIVRWVISHLQSSSGLKLLVPMGSESPAPPPPAPPEVTVAVPEVRDVTNQAEFNGTTE</sequence>
<feature type="non-terminal residue" evidence="1">
    <location>
        <position position="1"/>
    </location>
</feature>
<gene>
    <name evidence="1" type="ORF">LCGC14_3006390</name>
</gene>
<protein>
    <submittedName>
        <fullName evidence="1">Uncharacterized protein</fullName>
    </submittedName>
</protein>
<evidence type="ECO:0000313" key="1">
    <source>
        <dbReference type="EMBL" id="KKK62232.1"/>
    </source>
</evidence>
<organism evidence="1">
    <name type="scientific">marine sediment metagenome</name>
    <dbReference type="NCBI Taxonomy" id="412755"/>
    <lineage>
        <taxon>unclassified sequences</taxon>
        <taxon>metagenomes</taxon>
        <taxon>ecological metagenomes</taxon>
    </lineage>
</organism>
<feature type="non-terminal residue" evidence="1">
    <location>
        <position position="364"/>
    </location>
</feature>
<comment type="caution">
    <text evidence="1">The sequence shown here is derived from an EMBL/GenBank/DDBJ whole genome shotgun (WGS) entry which is preliminary data.</text>
</comment>
<dbReference type="EMBL" id="LAZR01062093">
    <property type="protein sequence ID" value="KKK62232.1"/>
    <property type="molecule type" value="Genomic_DNA"/>
</dbReference>
<dbReference type="InterPro" id="IPR032427">
    <property type="entry name" value="P22_portal"/>
</dbReference>
<dbReference type="AlphaFoldDB" id="A0A0F8WZC7"/>
<proteinExistence type="predicted"/>
<dbReference type="Pfam" id="PF16510">
    <property type="entry name" value="P22_portal"/>
    <property type="match status" value="1"/>
</dbReference>
<name>A0A0F8WZC7_9ZZZZ</name>
<accession>A0A0F8WZC7</accession>